<feature type="domain" description="IFT52 GIFT" evidence="2">
    <location>
        <begin position="33"/>
        <end position="270"/>
    </location>
</feature>
<dbReference type="PANTHER" id="PTHR12969">
    <property type="entry name" value="NGD5/OSM-6/IFT52"/>
    <property type="match status" value="1"/>
</dbReference>
<dbReference type="Proteomes" id="UP000268014">
    <property type="component" value="Unassembled WGS sequence"/>
</dbReference>
<evidence type="ECO:0000313" key="5">
    <source>
        <dbReference type="WBParaSite" id="HPLM_0000429501-mRNA-1"/>
    </source>
</evidence>
<dbReference type="GO" id="GO:0005929">
    <property type="term" value="C:cilium"/>
    <property type="evidence" value="ECO:0007669"/>
    <property type="project" value="TreeGrafter"/>
</dbReference>
<dbReference type="OrthoDB" id="5824366at2759"/>
<dbReference type="GO" id="GO:0005814">
    <property type="term" value="C:centriole"/>
    <property type="evidence" value="ECO:0007669"/>
    <property type="project" value="TreeGrafter"/>
</dbReference>
<dbReference type="PANTHER" id="PTHR12969:SF7">
    <property type="entry name" value="INTRAFLAGELLAR TRANSPORT PROTEIN 52 HOMOLOG"/>
    <property type="match status" value="1"/>
</dbReference>
<reference evidence="5" key="1">
    <citation type="submission" date="2016-04" db="UniProtKB">
        <authorList>
            <consortium name="WormBaseParasite"/>
        </authorList>
    </citation>
    <scope>IDENTIFICATION</scope>
</reference>
<organism evidence="5">
    <name type="scientific">Haemonchus placei</name>
    <name type="common">Barber's pole worm</name>
    <dbReference type="NCBI Taxonomy" id="6290"/>
    <lineage>
        <taxon>Eukaryota</taxon>
        <taxon>Metazoa</taxon>
        <taxon>Ecdysozoa</taxon>
        <taxon>Nematoda</taxon>
        <taxon>Chromadorea</taxon>
        <taxon>Rhabditida</taxon>
        <taxon>Rhabditina</taxon>
        <taxon>Rhabditomorpha</taxon>
        <taxon>Strongyloidea</taxon>
        <taxon>Trichostrongylidae</taxon>
        <taxon>Haemonchus</taxon>
    </lineage>
</organism>
<dbReference type="GO" id="GO:0030992">
    <property type="term" value="C:intraciliary transport particle B"/>
    <property type="evidence" value="ECO:0007669"/>
    <property type="project" value="TreeGrafter"/>
</dbReference>
<dbReference type="OMA" id="HEFDINE"/>
<name>A0A158QKC3_HAEPC</name>
<proteinExistence type="predicted"/>
<accession>A0A158QKC3</accession>
<evidence type="ECO:0000313" key="4">
    <source>
        <dbReference type="Proteomes" id="UP000268014"/>
    </source>
</evidence>
<dbReference type="EMBL" id="UZAF01016196">
    <property type="protein sequence ID" value="VDO22893.1"/>
    <property type="molecule type" value="Genomic_DNA"/>
</dbReference>
<dbReference type="GO" id="GO:0042073">
    <property type="term" value="P:intraciliary transport"/>
    <property type="evidence" value="ECO:0007669"/>
    <property type="project" value="TreeGrafter"/>
</dbReference>
<evidence type="ECO:0000256" key="1">
    <source>
        <dbReference type="SAM" id="MobiDB-lite"/>
    </source>
</evidence>
<dbReference type="InterPro" id="IPR039975">
    <property type="entry name" value="IFT52"/>
</dbReference>
<feature type="compositionally biased region" description="Polar residues" evidence="1">
    <location>
        <begin position="1"/>
        <end position="25"/>
    </location>
</feature>
<gene>
    <name evidence="3" type="ORF">HPLM_LOCUS4287</name>
</gene>
<dbReference type="WBParaSite" id="HPLM_0000429501-mRNA-1">
    <property type="protein sequence ID" value="HPLM_0000429501-mRNA-1"/>
    <property type="gene ID" value="HPLM_0000429501"/>
</dbReference>
<dbReference type="STRING" id="6290.A0A158QKC3"/>
<evidence type="ECO:0000259" key="2">
    <source>
        <dbReference type="Pfam" id="PF23355"/>
    </source>
</evidence>
<keyword evidence="4" id="KW-1185">Reference proteome</keyword>
<evidence type="ECO:0000313" key="3">
    <source>
        <dbReference type="EMBL" id="VDO22893.1"/>
    </source>
</evidence>
<dbReference type="InterPro" id="IPR055458">
    <property type="entry name" value="IFT52_GIFT"/>
</dbReference>
<protein>
    <submittedName>
        <fullName evidence="5">ABC_transp_aux domain-containing protein</fullName>
    </submittedName>
</protein>
<dbReference type="Pfam" id="PF23355">
    <property type="entry name" value="IFT52_GIFT"/>
    <property type="match status" value="1"/>
</dbReference>
<dbReference type="GO" id="GO:0060271">
    <property type="term" value="P:cilium assembly"/>
    <property type="evidence" value="ECO:0007669"/>
    <property type="project" value="TreeGrafter"/>
</dbReference>
<dbReference type="AlphaFoldDB" id="A0A158QKC3"/>
<reference evidence="3 4" key="2">
    <citation type="submission" date="2018-11" db="EMBL/GenBank/DDBJ databases">
        <authorList>
            <consortium name="Pathogen Informatics"/>
        </authorList>
    </citation>
    <scope>NUCLEOTIDE SEQUENCE [LARGE SCALE GENOMIC DNA]</scope>
    <source>
        <strain evidence="3 4">MHpl1</strain>
    </source>
</reference>
<sequence>MAPVTDFSTNPRYSQKQEVENSNETRQGKGHKIIINQSKKELFNINSGLRGIHRRLKNAWTVETNPDEITDGMFEGVRAFILPHPRAKFNVSEMEAIGRFITNGGAVLVLLSEGGEQQHDTNINFLLEEFGIVGNSDAVIRSIFYKYFDPKEALISNGVLNRSIAIAAKKKVSNDQQSNSQTISFVYPFGASLSVNRLATPVLSTGSACFPIGRPVAAFHETEGANGRLVVCGSVHMFCDQYIDKEENSKLFDAIMEYLIDGYELNKIDATEPELSDYVQIPDHVRLSEELKVCISKS</sequence>
<feature type="region of interest" description="Disordered" evidence="1">
    <location>
        <begin position="1"/>
        <end position="31"/>
    </location>
</feature>